<protein>
    <recommendedName>
        <fullName evidence="6">THAP-type domain-containing protein</fullName>
    </recommendedName>
</protein>
<keyword evidence="8" id="KW-1185">Reference proteome</keyword>
<name>A0AAN7ZIV2_9COLE</name>
<organism evidence="7 8">
    <name type="scientific">Pyrocoelia pectoralis</name>
    <dbReference type="NCBI Taxonomy" id="417401"/>
    <lineage>
        <taxon>Eukaryota</taxon>
        <taxon>Metazoa</taxon>
        <taxon>Ecdysozoa</taxon>
        <taxon>Arthropoda</taxon>
        <taxon>Hexapoda</taxon>
        <taxon>Insecta</taxon>
        <taxon>Pterygota</taxon>
        <taxon>Neoptera</taxon>
        <taxon>Endopterygota</taxon>
        <taxon>Coleoptera</taxon>
        <taxon>Polyphaga</taxon>
        <taxon>Elateriformia</taxon>
        <taxon>Elateroidea</taxon>
        <taxon>Lampyridae</taxon>
        <taxon>Lampyrinae</taxon>
        <taxon>Pyrocoelia</taxon>
    </lineage>
</organism>
<dbReference type="Proteomes" id="UP001329430">
    <property type="component" value="Chromosome 2"/>
</dbReference>
<dbReference type="SMART" id="SM00692">
    <property type="entry name" value="DM3"/>
    <property type="match status" value="1"/>
</dbReference>
<dbReference type="PROSITE" id="PS50950">
    <property type="entry name" value="ZF_THAP"/>
    <property type="match status" value="1"/>
</dbReference>
<gene>
    <name evidence="7" type="ORF">RI129_003722</name>
</gene>
<dbReference type="EMBL" id="JAVRBK010000002">
    <property type="protein sequence ID" value="KAK5648830.1"/>
    <property type="molecule type" value="Genomic_DNA"/>
</dbReference>
<dbReference type="Pfam" id="PF05485">
    <property type="entry name" value="THAP"/>
    <property type="match status" value="1"/>
</dbReference>
<dbReference type="Gene3D" id="6.20.210.20">
    <property type="entry name" value="THAP domain"/>
    <property type="match status" value="1"/>
</dbReference>
<keyword evidence="3" id="KW-0862">Zinc</keyword>
<keyword evidence="4 5" id="KW-0238">DNA-binding</keyword>
<dbReference type="SUPFAM" id="SSF57716">
    <property type="entry name" value="Glucocorticoid receptor-like (DNA-binding domain)"/>
    <property type="match status" value="1"/>
</dbReference>
<comment type="caution">
    <text evidence="7">The sequence shown here is derived from an EMBL/GenBank/DDBJ whole genome shotgun (WGS) entry which is preliminary data.</text>
</comment>
<dbReference type="AlphaFoldDB" id="A0AAN7ZIV2"/>
<accession>A0AAN7ZIV2</accession>
<reference evidence="7 8" key="1">
    <citation type="journal article" date="2024" name="Insects">
        <title>An Improved Chromosome-Level Genome Assembly of the Firefly Pyrocoelia pectoralis.</title>
        <authorList>
            <person name="Fu X."/>
            <person name="Meyer-Rochow V.B."/>
            <person name="Ballantyne L."/>
            <person name="Zhu X."/>
        </authorList>
    </citation>
    <scope>NUCLEOTIDE SEQUENCE [LARGE SCALE GENOMIC DNA]</scope>
    <source>
        <strain evidence="7">XCY_ONT2</strain>
    </source>
</reference>
<evidence type="ECO:0000259" key="6">
    <source>
        <dbReference type="PROSITE" id="PS50950"/>
    </source>
</evidence>
<dbReference type="GO" id="GO:0008270">
    <property type="term" value="F:zinc ion binding"/>
    <property type="evidence" value="ECO:0007669"/>
    <property type="project" value="UniProtKB-KW"/>
</dbReference>
<evidence type="ECO:0000313" key="8">
    <source>
        <dbReference type="Proteomes" id="UP001329430"/>
    </source>
</evidence>
<sequence>MGNCKYPMCGRRRKKNDGTYSFHKFPKNPELLNKWVYALNIENYIPKASDFVCSTHFRPTSFYTHNGRKHLLPNSKPIKFLPTSTVTPHSLTFTSSISNVTTTHLTEYNASNSSCCNHYQPETICEIPKESIPIPSTFSCLLPTVHKINVQHDHSYCLSHRKTKQQLMFERKRHMLTKKKLKYNKQKVKRLTCYIKRLKDVIKDLKTNILISHNTSDLLDAGFPDVSQSS</sequence>
<dbReference type="PANTHER" id="PTHR47696">
    <property type="entry name" value="THAP DOMAIN-CONTAINING PROTEIN 2"/>
    <property type="match status" value="1"/>
</dbReference>
<dbReference type="PANTHER" id="PTHR47696:SF1">
    <property type="entry name" value="THAP DOMAIN-CONTAINING PROTEIN 2"/>
    <property type="match status" value="1"/>
</dbReference>
<evidence type="ECO:0000313" key="7">
    <source>
        <dbReference type="EMBL" id="KAK5648830.1"/>
    </source>
</evidence>
<evidence type="ECO:0000256" key="1">
    <source>
        <dbReference type="ARBA" id="ARBA00022723"/>
    </source>
</evidence>
<evidence type="ECO:0000256" key="2">
    <source>
        <dbReference type="ARBA" id="ARBA00022771"/>
    </source>
</evidence>
<evidence type="ECO:0000256" key="3">
    <source>
        <dbReference type="ARBA" id="ARBA00022833"/>
    </source>
</evidence>
<dbReference type="InterPro" id="IPR026521">
    <property type="entry name" value="THAP2"/>
</dbReference>
<evidence type="ECO:0000256" key="4">
    <source>
        <dbReference type="ARBA" id="ARBA00023125"/>
    </source>
</evidence>
<keyword evidence="1" id="KW-0479">Metal-binding</keyword>
<dbReference type="InterPro" id="IPR006612">
    <property type="entry name" value="THAP_Znf"/>
</dbReference>
<dbReference type="InterPro" id="IPR038441">
    <property type="entry name" value="THAP_Znf_sf"/>
</dbReference>
<keyword evidence="2 5" id="KW-0863">Zinc-finger</keyword>
<proteinExistence type="predicted"/>
<feature type="domain" description="THAP-type" evidence="6">
    <location>
        <begin position="1"/>
        <end position="80"/>
    </location>
</feature>
<dbReference type="SMART" id="SM00980">
    <property type="entry name" value="THAP"/>
    <property type="match status" value="1"/>
</dbReference>
<evidence type="ECO:0000256" key="5">
    <source>
        <dbReference type="PROSITE-ProRule" id="PRU00309"/>
    </source>
</evidence>
<dbReference type="GO" id="GO:0003677">
    <property type="term" value="F:DNA binding"/>
    <property type="evidence" value="ECO:0007669"/>
    <property type="project" value="UniProtKB-UniRule"/>
</dbReference>